<feature type="transmembrane region" description="Helical" evidence="1">
    <location>
        <begin position="53"/>
        <end position="73"/>
    </location>
</feature>
<reference evidence="2" key="1">
    <citation type="submission" date="2018-05" db="EMBL/GenBank/DDBJ databases">
        <authorList>
            <person name="Lanie J.A."/>
            <person name="Ng W.-L."/>
            <person name="Kazmierczak K.M."/>
            <person name="Andrzejewski T.M."/>
            <person name="Davidsen T.M."/>
            <person name="Wayne K.J."/>
            <person name="Tettelin H."/>
            <person name="Glass J.I."/>
            <person name="Rusch D."/>
            <person name="Podicherti R."/>
            <person name="Tsui H.-C.T."/>
            <person name="Winkler M.E."/>
        </authorList>
    </citation>
    <scope>NUCLEOTIDE SEQUENCE</scope>
</reference>
<protein>
    <submittedName>
        <fullName evidence="2">Uncharacterized protein</fullName>
    </submittedName>
</protein>
<evidence type="ECO:0000256" key="1">
    <source>
        <dbReference type="SAM" id="Phobius"/>
    </source>
</evidence>
<accession>A0A382GS28</accession>
<feature type="non-terminal residue" evidence="2">
    <location>
        <position position="1"/>
    </location>
</feature>
<proteinExistence type="predicted"/>
<organism evidence="2">
    <name type="scientific">marine metagenome</name>
    <dbReference type="NCBI Taxonomy" id="408172"/>
    <lineage>
        <taxon>unclassified sequences</taxon>
        <taxon>metagenomes</taxon>
        <taxon>ecological metagenomes</taxon>
    </lineage>
</organism>
<dbReference type="InterPro" id="IPR012334">
    <property type="entry name" value="Pectin_lyas_fold"/>
</dbReference>
<sequence>MNIFKMNQIAFPQGAGGAVKTRPPKAWSVFPPGVARRRRRVFQVSKKPGNASILLISFLTYLIGIFPSMVYALPTGGTVQAGTATIDSPSSQLMTIYQTTDKAIIDWQTFGI</sequence>
<keyword evidence="1" id="KW-0472">Membrane</keyword>
<dbReference type="Gene3D" id="2.160.20.10">
    <property type="entry name" value="Single-stranded right-handed beta-helix, Pectin lyase-like"/>
    <property type="match status" value="1"/>
</dbReference>
<keyword evidence="1" id="KW-0812">Transmembrane</keyword>
<gene>
    <name evidence="2" type="ORF">METZ01_LOCUS230774</name>
</gene>
<keyword evidence="1" id="KW-1133">Transmembrane helix</keyword>
<feature type="non-terminal residue" evidence="2">
    <location>
        <position position="112"/>
    </location>
</feature>
<dbReference type="EMBL" id="UINC01057111">
    <property type="protein sequence ID" value="SVB77920.1"/>
    <property type="molecule type" value="Genomic_DNA"/>
</dbReference>
<name>A0A382GS28_9ZZZZ</name>
<dbReference type="AlphaFoldDB" id="A0A382GS28"/>
<evidence type="ECO:0000313" key="2">
    <source>
        <dbReference type="EMBL" id="SVB77920.1"/>
    </source>
</evidence>